<dbReference type="EMBL" id="JFKB01000001">
    <property type="protein sequence ID" value="OSQ50088.1"/>
    <property type="molecule type" value="Genomic_DNA"/>
</dbReference>
<reference evidence="4 5" key="1">
    <citation type="submission" date="2014-03" db="EMBL/GenBank/DDBJ databases">
        <title>The draft genome sequence of Thalassospira alkalitolerans JCM 18968.</title>
        <authorList>
            <person name="Lai Q."/>
            <person name="Shao Z."/>
        </authorList>
    </citation>
    <scope>NUCLEOTIDE SEQUENCE [LARGE SCALE GENOMIC DNA]</scope>
    <source>
        <strain evidence="4 5">JCM 18968</strain>
    </source>
</reference>
<dbReference type="GO" id="GO:0140359">
    <property type="term" value="F:ABC-type transporter activity"/>
    <property type="evidence" value="ECO:0007669"/>
    <property type="project" value="InterPro"/>
</dbReference>
<dbReference type="Proteomes" id="UP000193396">
    <property type="component" value="Unassembled WGS sequence"/>
</dbReference>
<organism evidence="4 5">
    <name type="scientific">Thalassospira alkalitolerans</name>
    <dbReference type="NCBI Taxonomy" id="1293890"/>
    <lineage>
        <taxon>Bacteria</taxon>
        <taxon>Pseudomonadati</taxon>
        <taxon>Pseudomonadota</taxon>
        <taxon>Alphaproteobacteria</taxon>
        <taxon>Rhodospirillales</taxon>
        <taxon>Thalassospiraceae</taxon>
        <taxon>Thalassospira</taxon>
    </lineage>
</organism>
<dbReference type="InterPro" id="IPR027417">
    <property type="entry name" value="P-loop_NTPase"/>
</dbReference>
<evidence type="ECO:0000259" key="3">
    <source>
        <dbReference type="PROSITE" id="PS50893"/>
    </source>
</evidence>
<dbReference type="CDD" id="cd03220">
    <property type="entry name" value="ABC_KpsT_Wzt"/>
    <property type="match status" value="1"/>
</dbReference>
<dbReference type="InterPro" id="IPR050683">
    <property type="entry name" value="Bact_Polysacc_Export_ATP-bd"/>
</dbReference>
<evidence type="ECO:0000313" key="4">
    <source>
        <dbReference type="EMBL" id="OSQ50088.1"/>
    </source>
</evidence>
<dbReference type="InterPro" id="IPR017871">
    <property type="entry name" value="ABC_transporter-like_CS"/>
</dbReference>
<dbReference type="PROSITE" id="PS00211">
    <property type="entry name" value="ABC_TRANSPORTER_1"/>
    <property type="match status" value="1"/>
</dbReference>
<dbReference type="InterPro" id="IPR015860">
    <property type="entry name" value="ABC_transpr_TagH-like"/>
</dbReference>
<dbReference type="RefSeq" id="WP_085614928.1">
    <property type="nucleotide sequence ID" value="NZ_JFKB01000001.1"/>
</dbReference>
<gene>
    <name evidence="4" type="ORF">TALK_00900</name>
</gene>
<dbReference type="OrthoDB" id="9778870at2"/>
<dbReference type="PANTHER" id="PTHR46743">
    <property type="entry name" value="TEICHOIC ACIDS EXPORT ATP-BINDING PROTEIN TAGH"/>
    <property type="match status" value="1"/>
</dbReference>
<dbReference type="GO" id="GO:0016020">
    <property type="term" value="C:membrane"/>
    <property type="evidence" value="ECO:0007669"/>
    <property type="project" value="InterPro"/>
</dbReference>
<accession>A0A1Y2LGV5</accession>
<keyword evidence="5" id="KW-1185">Reference proteome</keyword>
<dbReference type="SMART" id="SM00382">
    <property type="entry name" value="AAA"/>
    <property type="match status" value="1"/>
</dbReference>
<dbReference type="GO" id="GO:0005524">
    <property type="term" value="F:ATP binding"/>
    <property type="evidence" value="ECO:0007669"/>
    <property type="project" value="UniProtKB-KW"/>
</dbReference>
<keyword evidence="2" id="KW-0067">ATP-binding</keyword>
<comment type="caution">
    <text evidence="4">The sequence shown here is derived from an EMBL/GenBank/DDBJ whole genome shotgun (WGS) entry which is preliminary data.</text>
</comment>
<dbReference type="PROSITE" id="PS50893">
    <property type="entry name" value="ABC_TRANSPORTER_2"/>
    <property type="match status" value="1"/>
</dbReference>
<dbReference type="AlphaFoldDB" id="A0A1Y2LGV5"/>
<dbReference type="PANTHER" id="PTHR46743:SF3">
    <property type="entry name" value="ABC-TYPE POLYSACCHARIDE_POLYOL PHOSPHATE TRANSPORT SYSTEM, ATPASE COMPONENT"/>
    <property type="match status" value="1"/>
</dbReference>
<dbReference type="GO" id="GO:0016887">
    <property type="term" value="F:ATP hydrolysis activity"/>
    <property type="evidence" value="ECO:0007669"/>
    <property type="project" value="InterPro"/>
</dbReference>
<evidence type="ECO:0000256" key="2">
    <source>
        <dbReference type="ARBA" id="ARBA00022840"/>
    </source>
</evidence>
<name>A0A1Y2LGV5_9PROT</name>
<protein>
    <recommendedName>
        <fullName evidence="3">ABC transporter domain-containing protein</fullName>
    </recommendedName>
</protein>
<dbReference type="STRING" id="1293890.TALK_00900"/>
<feature type="domain" description="ABC transporter" evidence="3">
    <location>
        <begin position="29"/>
        <end position="250"/>
    </location>
</feature>
<sequence>MAEAVLQVKNVNLKFPLYSAESRSFRNAIRNVALGSRIGVNSAGKGAVEALRDINLSLYGGDRLGLVGSNGAGKTTLLKLLAGIYAPTQGGVLRNGIVTTLFDIGLGMDGDATGLENIYLASYLRGMQKRNINDITDEIVEFAELHEFIHMPVRTYSAGMATRLAFSLATAFTPDILLVDEVFGTGDAKFIKKSEKRMADLMSNARVLVIASHNTEIIKKFCNKALLMRSGQQIKLGDVDDILSLHASEV</sequence>
<keyword evidence="1" id="KW-0547">Nucleotide-binding</keyword>
<dbReference type="SUPFAM" id="SSF52540">
    <property type="entry name" value="P-loop containing nucleoside triphosphate hydrolases"/>
    <property type="match status" value="1"/>
</dbReference>
<dbReference type="Pfam" id="PF00005">
    <property type="entry name" value="ABC_tran"/>
    <property type="match status" value="1"/>
</dbReference>
<evidence type="ECO:0000313" key="5">
    <source>
        <dbReference type="Proteomes" id="UP000193396"/>
    </source>
</evidence>
<dbReference type="InterPro" id="IPR003593">
    <property type="entry name" value="AAA+_ATPase"/>
</dbReference>
<proteinExistence type="predicted"/>
<evidence type="ECO:0000256" key="1">
    <source>
        <dbReference type="ARBA" id="ARBA00022741"/>
    </source>
</evidence>
<dbReference type="Gene3D" id="3.40.50.300">
    <property type="entry name" value="P-loop containing nucleotide triphosphate hydrolases"/>
    <property type="match status" value="1"/>
</dbReference>
<dbReference type="InterPro" id="IPR003439">
    <property type="entry name" value="ABC_transporter-like_ATP-bd"/>
</dbReference>